<dbReference type="EMBL" id="JAXAVX010000003">
    <property type="protein sequence ID" value="MDX8151637.1"/>
    <property type="molecule type" value="Genomic_DNA"/>
</dbReference>
<protein>
    <submittedName>
        <fullName evidence="4">UDP-N-acetylglucosamine 2-epimerase</fullName>
    </submittedName>
</protein>
<dbReference type="Gene3D" id="3.40.50.2000">
    <property type="entry name" value="Glycogen Phosphorylase B"/>
    <property type="match status" value="2"/>
</dbReference>
<gene>
    <name evidence="4" type="ORF">SK069_08545</name>
</gene>
<dbReference type="InterPro" id="IPR003331">
    <property type="entry name" value="UDP_GlcNAc_Epimerase_2_dom"/>
</dbReference>
<proteinExistence type="inferred from homology"/>
<name>A0ABU4VJX4_9ACTN</name>
<dbReference type="PANTHER" id="PTHR43174:SF1">
    <property type="entry name" value="UDP-N-ACETYLGLUCOSAMINE 2-EPIMERASE"/>
    <property type="match status" value="1"/>
</dbReference>
<evidence type="ECO:0000313" key="5">
    <source>
        <dbReference type="Proteomes" id="UP001277761"/>
    </source>
</evidence>
<organism evidence="4 5">
    <name type="scientific">Patulibacter brassicae</name>
    <dbReference type="NCBI Taxonomy" id="1705717"/>
    <lineage>
        <taxon>Bacteria</taxon>
        <taxon>Bacillati</taxon>
        <taxon>Actinomycetota</taxon>
        <taxon>Thermoleophilia</taxon>
        <taxon>Solirubrobacterales</taxon>
        <taxon>Patulibacteraceae</taxon>
        <taxon>Patulibacter</taxon>
    </lineage>
</organism>
<reference evidence="4 5" key="1">
    <citation type="submission" date="2023-11" db="EMBL/GenBank/DDBJ databases">
        <authorList>
            <person name="Xu M."/>
            <person name="Jiang T."/>
        </authorList>
    </citation>
    <scope>NUCLEOTIDE SEQUENCE [LARGE SCALE GENOMIC DNA]</scope>
    <source>
        <strain evidence="4 5">SD</strain>
    </source>
</reference>
<accession>A0ABU4VJX4</accession>
<keyword evidence="5" id="KW-1185">Reference proteome</keyword>
<evidence type="ECO:0000313" key="4">
    <source>
        <dbReference type="EMBL" id="MDX8151637.1"/>
    </source>
</evidence>
<keyword evidence="1" id="KW-0413">Isomerase</keyword>
<dbReference type="Proteomes" id="UP001277761">
    <property type="component" value="Unassembled WGS sequence"/>
</dbReference>
<feature type="region of interest" description="Disordered" evidence="2">
    <location>
        <begin position="343"/>
        <end position="364"/>
    </location>
</feature>
<dbReference type="RefSeq" id="WP_319953792.1">
    <property type="nucleotide sequence ID" value="NZ_JAXAVX010000003.1"/>
</dbReference>
<comment type="similarity">
    <text evidence="1">Belongs to the UDP-N-acetylglucosamine 2-epimerase family.</text>
</comment>
<evidence type="ECO:0000259" key="3">
    <source>
        <dbReference type="Pfam" id="PF02350"/>
    </source>
</evidence>
<sequence>MIITYGTTGELIKLAPIVRRLVDREIVPVMVCTGQQARQINPMSDALGIPRPHLWLGRGAGGRDLERTTDIPPWGIKLAVQILRKRRDLLAVASAGGPPVVVGHGDTFTTVIGTLVGRLLGLEVVHVEAGLRSGSWKSPFPEELNRRLVSRLVQHHLCPGEEAVENLRREHTSGVIVDTGGNTVFDNLFDPSRPLPFDVPERFGLVSIHRFELLRRPEDLAEVLEILAGVAARDRLLFVDHPITAAAIADHGLERFFDGDRFRRIPRQPYQDFIPLLRRSAFLVTDSGGSQEECGYLGHPCAVHRDRSERSVGLDGSVPLTGNDVSELRRFLADPGSWRRAPVRMEQSPSDIVADSLATVGPAR</sequence>
<dbReference type="InterPro" id="IPR029767">
    <property type="entry name" value="WecB-like"/>
</dbReference>
<evidence type="ECO:0000256" key="1">
    <source>
        <dbReference type="RuleBase" id="RU003513"/>
    </source>
</evidence>
<dbReference type="Pfam" id="PF02350">
    <property type="entry name" value="Epimerase_2"/>
    <property type="match status" value="1"/>
</dbReference>
<evidence type="ECO:0000256" key="2">
    <source>
        <dbReference type="SAM" id="MobiDB-lite"/>
    </source>
</evidence>
<comment type="caution">
    <text evidence="4">The sequence shown here is derived from an EMBL/GenBank/DDBJ whole genome shotgun (WGS) entry which is preliminary data.</text>
</comment>
<dbReference type="PANTHER" id="PTHR43174">
    <property type="entry name" value="UDP-N-ACETYLGLUCOSAMINE 2-EPIMERASE"/>
    <property type="match status" value="1"/>
</dbReference>
<dbReference type="SUPFAM" id="SSF53756">
    <property type="entry name" value="UDP-Glycosyltransferase/glycogen phosphorylase"/>
    <property type="match status" value="1"/>
</dbReference>
<feature type="domain" description="UDP-N-acetylglucosamine 2-epimerase" evidence="3">
    <location>
        <begin position="91"/>
        <end position="315"/>
    </location>
</feature>